<evidence type="ECO:0000256" key="8">
    <source>
        <dbReference type="ARBA" id="ARBA00023209"/>
    </source>
</evidence>
<keyword evidence="9 10" id="KW-1208">Phospholipid metabolism</keyword>
<keyword evidence="6 10" id="KW-0443">Lipid metabolism</keyword>
<name>A0A2T6AZS4_9RHOB</name>
<keyword evidence="7 10" id="KW-0472">Membrane</keyword>
<sequence length="206" mass="21281">MSAAVIFWTVAGYLLGSIPFGIVITRAMGLGDLRKIGSGNIGATNVLRTGNKPAALATLLLDTFKGAIAVLLARHFAGEGLAPQLAGLAAFAGHCFPVWLRFLGGKGVATFLGTVLALAWPAGLLCCASWLVAAGISRISSVGALGAAASSPVWMLVLGRGDLALLCLALAAIIFWRHKENIARLRAGTEPKIGGKPKPEDTDRPE</sequence>
<keyword evidence="2 10" id="KW-0444">Lipid biosynthesis</keyword>
<feature type="transmembrane region" description="Helical" evidence="10">
    <location>
        <begin position="111"/>
        <end position="133"/>
    </location>
</feature>
<evidence type="ECO:0000256" key="5">
    <source>
        <dbReference type="ARBA" id="ARBA00022989"/>
    </source>
</evidence>
<keyword evidence="4 10" id="KW-0812">Transmembrane</keyword>
<evidence type="ECO:0000256" key="2">
    <source>
        <dbReference type="ARBA" id="ARBA00022516"/>
    </source>
</evidence>
<dbReference type="Proteomes" id="UP000244069">
    <property type="component" value="Unassembled WGS sequence"/>
</dbReference>
<evidence type="ECO:0000256" key="6">
    <source>
        <dbReference type="ARBA" id="ARBA00023098"/>
    </source>
</evidence>
<reference evidence="11 12" key="1">
    <citation type="submission" date="2018-04" db="EMBL/GenBank/DDBJ databases">
        <title>Genomic Encyclopedia of Archaeal and Bacterial Type Strains, Phase II (KMG-II): from individual species to whole genera.</title>
        <authorList>
            <person name="Goeker M."/>
        </authorList>
    </citation>
    <scope>NUCLEOTIDE SEQUENCE [LARGE SCALE GENOMIC DNA]</scope>
    <source>
        <strain evidence="11 12">DSM 29329</strain>
    </source>
</reference>
<dbReference type="GO" id="GO:0005886">
    <property type="term" value="C:plasma membrane"/>
    <property type="evidence" value="ECO:0007669"/>
    <property type="project" value="UniProtKB-SubCell"/>
</dbReference>
<comment type="function">
    <text evidence="10">Catalyzes the transfer of an acyl group from acyl-phosphate (acyl-PO(4)) to glycerol-3-phosphate (G3P) to form lysophosphatidic acid (LPA). This enzyme utilizes acyl-phosphate as fatty acyl donor, but not acyl-CoA or acyl-ACP.</text>
</comment>
<comment type="similarity">
    <text evidence="10">Belongs to the PlsY family.</text>
</comment>
<keyword evidence="11" id="KW-0012">Acyltransferase</keyword>
<keyword evidence="8 10" id="KW-0594">Phospholipid biosynthesis</keyword>
<organism evidence="11 12">
    <name type="scientific">Allosediminivita pacifica</name>
    <dbReference type="NCBI Taxonomy" id="1267769"/>
    <lineage>
        <taxon>Bacteria</taxon>
        <taxon>Pseudomonadati</taxon>
        <taxon>Pseudomonadota</taxon>
        <taxon>Alphaproteobacteria</taxon>
        <taxon>Rhodobacterales</taxon>
        <taxon>Paracoccaceae</taxon>
        <taxon>Allosediminivita</taxon>
    </lineage>
</organism>
<dbReference type="InterPro" id="IPR003811">
    <property type="entry name" value="G3P_acylTferase_PlsY"/>
</dbReference>
<comment type="subunit">
    <text evidence="10">Probably interacts with PlsX.</text>
</comment>
<accession>A0A2T6AZS4</accession>
<feature type="transmembrane region" description="Helical" evidence="10">
    <location>
        <begin position="153"/>
        <end position="176"/>
    </location>
</feature>
<evidence type="ECO:0000256" key="1">
    <source>
        <dbReference type="ARBA" id="ARBA00022475"/>
    </source>
</evidence>
<comment type="subcellular location">
    <subcellularLocation>
        <location evidence="10">Cell membrane</location>
        <topology evidence="10">Multi-pass membrane protein</topology>
    </subcellularLocation>
</comment>
<feature type="transmembrane region" description="Helical" evidence="10">
    <location>
        <begin position="6"/>
        <end position="25"/>
    </location>
</feature>
<proteinExistence type="inferred from homology"/>
<protein>
    <recommendedName>
        <fullName evidence="10">Glycerol-3-phosphate acyltransferase</fullName>
    </recommendedName>
    <alternativeName>
        <fullName evidence="10">Acyl-PO4 G3P acyltransferase</fullName>
    </alternativeName>
    <alternativeName>
        <fullName evidence="10">Acyl-phosphate--glycerol-3-phosphate acyltransferase</fullName>
    </alternativeName>
    <alternativeName>
        <fullName evidence="10">G3P acyltransferase</fullName>
        <shortName evidence="10">GPAT</shortName>
        <ecNumber evidence="10">2.3.1.275</ecNumber>
    </alternativeName>
    <alternativeName>
        <fullName evidence="10">Lysophosphatidic acid synthase</fullName>
        <shortName evidence="10">LPA synthase</shortName>
    </alternativeName>
</protein>
<evidence type="ECO:0000313" key="12">
    <source>
        <dbReference type="Proteomes" id="UP000244069"/>
    </source>
</evidence>
<keyword evidence="3 10" id="KW-0808">Transferase</keyword>
<comment type="catalytic activity">
    <reaction evidence="10">
        <text>an acyl phosphate + sn-glycerol 3-phosphate = a 1-acyl-sn-glycero-3-phosphate + phosphate</text>
        <dbReference type="Rhea" id="RHEA:34075"/>
        <dbReference type="ChEBI" id="CHEBI:43474"/>
        <dbReference type="ChEBI" id="CHEBI:57597"/>
        <dbReference type="ChEBI" id="CHEBI:57970"/>
        <dbReference type="ChEBI" id="CHEBI:59918"/>
        <dbReference type="EC" id="2.3.1.275"/>
    </reaction>
</comment>
<dbReference type="UniPathway" id="UPA00085"/>
<dbReference type="SMART" id="SM01207">
    <property type="entry name" value="G3P_acyltransf"/>
    <property type="match status" value="1"/>
</dbReference>
<keyword evidence="12" id="KW-1185">Reference proteome</keyword>
<dbReference type="Pfam" id="PF02660">
    <property type="entry name" value="G3P_acyltransf"/>
    <property type="match status" value="1"/>
</dbReference>
<evidence type="ECO:0000256" key="10">
    <source>
        <dbReference type="HAMAP-Rule" id="MF_01043"/>
    </source>
</evidence>
<comment type="caution">
    <text evidence="11">The sequence shown here is derived from an EMBL/GenBank/DDBJ whole genome shotgun (WGS) entry which is preliminary data.</text>
</comment>
<dbReference type="OrthoDB" id="9777124at2"/>
<keyword evidence="1 10" id="KW-1003">Cell membrane</keyword>
<gene>
    <name evidence="10" type="primary">plsY</name>
    <name evidence="11" type="ORF">C8N44_107158</name>
</gene>
<dbReference type="RefSeq" id="WP_107975571.1">
    <property type="nucleotide sequence ID" value="NZ_BMEZ01000007.1"/>
</dbReference>
<dbReference type="GO" id="GO:0043772">
    <property type="term" value="F:acyl-phosphate glycerol-3-phosphate acyltransferase activity"/>
    <property type="evidence" value="ECO:0007669"/>
    <property type="project" value="UniProtKB-UniRule"/>
</dbReference>
<comment type="pathway">
    <text evidence="10">Lipid metabolism; phospholipid metabolism.</text>
</comment>
<dbReference type="PANTHER" id="PTHR30309">
    <property type="entry name" value="INNER MEMBRANE PROTEIN YGIH"/>
    <property type="match status" value="1"/>
</dbReference>
<evidence type="ECO:0000256" key="4">
    <source>
        <dbReference type="ARBA" id="ARBA00022692"/>
    </source>
</evidence>
<feature type="transmembrane region" description="Helical" evidence="10">
    <location>
        <begin position="85"/>
        <end position="104"/>
    </location>
</feature>
<dbReference type="EC" id="2.3.1.275" evidence="10"/>
<dbReference type="PANTHER" id="PTHR30309:SF0">
    <property type="entry name" value="GLYCEROL-3-PHOSPHATE ACYLTRANSFERASE-RELATED"/>
    <property type="match status" value="1"/>
</dbReference>
<dbReference type="GO" id="GO:0008654">
    <property type="term" value="P:phospholipid biosynthetic process"/>
    <property type="evidence" value="ECO:0007669"/>
    <property type="project" value="UniProtKB-UniRule"/>
</dbReference>
<dbReference type="AlphaFoldDB" id="A0A2T6AZS4"/>
<keyword evidence="5 10" id="KW-1133">Transmembrane helix</keyword>
<evidence type="ECO:0000256" key="9">
    <source>
        <dbReference type="ARBA" id="ARBA00023264"/>
    </source>
</evidence>
<dbReference type="NCBIfam" id="TIGR00023">
    <property type="entry name" value="glycerol-3-phosphate 1-O-acyltransferase PlsY"/>
    <property type="match status" value="1"/>
</dbReference>
<dbReference type="EMBL" id="QBKN01000007">
    <property type="protein sequence ID" value="PTX49318.1"/>
    <property type="molecule type" value="Genomic_DNA"/>
</dbReference>
<evidence type="ECO:0000256" key="7">
    <source>
        <dbReference type="ARBA" id="ARBA00023136"/>
    </source>
</evidence>
<dbReference type="HAMAP" id="MF_01043">
    <property type="entry name" value="PlsY"/>
    <property type="match status" value="1"/>
</dbReference>
<evidence type="ECO:0000256" key="3">
    <source>
        <dbReference type="ARBA" id="ARBA00022679"/>
    </source>
</evidence>
<evidence type="ECO:0000313" key="11">
    <source>
        <dbReference type="EMBL" id="PTX49318.1"/>
    </source>
</evidence>